<comment type="caution">
    <text evidence="1">The sequence shown here is derived from an EMBL/GenBank/DDBJ whole genome shotgun (WGS) entry which is preliminary data.</text>
</comment>
<name>A0ACB8B6R7_9AGAM</name>
<reference evidence="1" key="1">
    <citation type="journal article" date="2021" name="New Phytol.">
        <title>Evolutionary innovations through gain and loss of genes in the ectomycorrhizal Boletales.</title>
        <authorList>
            <person name="Wu G."/>
            <person name="Miyauchi S."/>
            <person name="Morin E."/>
            <person name="Kuo A."/>
            <person name="Drula E."/>
            <person name="Varga T."/>
            <person name="Kohler A."/>
            <person name="Feng B."/>
            <person name="Cao Y."/>
            <person name="Lipzen A."/>
            <person name="Daum C."/>
            <person name="Hundley H."/>
            <person name="Pangilinan J."/>
            <person name="Johnson J."/>
            <person name="Barry K."/>
            <person name="LaButti K."/>
            <person name="Ng V."/>
            <person name="Ahrendt S."/>
            <person name="Min B."/>
            <person name="Choi I.G."/>
            <person name="Park H."/>
            <person name="Plett J.M."/>
            <person name="Magnuson J."/>
            <person name="Spatafora J.W."/>
            <person name="Nagy L.G."/>
            <person name="Henrissat B."/>
            <person name="Grigoriev I.V."/>
            <person name="Yang Z.L."/>
            <person name="Xu J."/>
            <person name="Martin F.M."/>
        </authorList>
    </citation>
    <scope>NUCLEOTIDE SEQUENCE</scope>
    <source>
        <strain evidence="1">KUC20120723A-06</strain>
    </source>
</reference>
<keyword evidence="2" id="KW-1185">Reference proteome</keyword>
<dbReference type="EMBL" id="MU266530">
    <property type="protein sequence ID" value="KAH7921367.1"/>
    <property type="molecule type" value="Genomic_DNA"/>
</dbReference>
<sequence length="56" mass="6212">PQLPPAEIHEALFYQGLERAPGGSQVDFLVLRWSWPLATSEIAGLIKHCVKSGYHP</sequence>
<evidence type="ECO:0000313" key="1">
    <source>
        <dbReference type="EMBL" id="KAH7921367.1"/>
    </source>
</evidence>
<evidence type="ECO:0000313" key="2">
    <source>
        <dbReference type="Proteomes" id="UP000790709"/>
    </source>
</evidence>
<gene>
    <name evidence="1" type="ORF">BV22DRAFT_1019506</name>
</gene>
<dbReference type="Proteomes" id="UP000790709">
    <property type="component" value="Unassembled WGS sequence"/>
</dbReference>
<organism evidence="1 2">
    <name type="scientific">Leucogyrophana mollusca</name>
    <dbReference type="NCBI Taxonomy" id="85980"/>
    <lineage>
        <taxon>Eukaryota</taxon>
        <taxon>Fungi</taxon>
        <taxon>Dikarya</taxon>
        <taxon>Basidiomycota</taxon>
        <taxon>Agaricomycotina</taxon>
        <taxon>Agaricomycetes</taxon>
        <taxon>Agaricomycetidae</taxon>
        <taxon>Boletales</taxon>
        <taxon>Boletales incertae sedis</taxon>
        <taxon>Leucogyrophana</taxon>
    </lineage>
</organism>
<feature type="non-terminal residue" evidence="1">
    <location>
        <position position="1"/>
    </location>
</feature>
<accession>A0ACB8B6R7</accession>
<proteinExistence type="predicted"/>
<protein>
    <submittedName>
        <fullName evidence="1">Uncharacterized protein</fullName>
    </submittedName>
</protein>